<comment type="function">
    <text evidence="2 12">Accepts electrons from ETF and reduces ubiquinone.</text>
</comment>
<evidence type="ECO:0000256" key="4">
    <source>
        <dbReference type="ARBA" id="ARBA00022630"/>
    </source>
</evidence>
<keyword evidence="5 12" id="KW-0479">Metal-binding</keyword>
<dbReference type="InterPro" id="IPR017896">
    <property type="entry name" value="4Fe4S_Fe-S-bd"/>
</dbReference>
<feature type="domain" description="4Fe-4S ferredoxin-type" evidence="14">
    <location>
        <begin position="507"/>
        <end position="536"/>
    </location>
</feature>
<dbReference type="Pfam" id="PF21162">
    <property type="entry name" value="ETFQO_UQ-bd"/>
    <property type="match status" value="1"/>
</dbReference>
<dbReference type="InterPro" id="IPR040156">
    <property type="entry name" value="ETF-QO"/>
</dbReference>
<keyword evidence="3 12" id="KW-0813">Transport</keyword>
<dbReference type="InterPro" id="IPR049398">
    <property type="entry name" value="ETF-QO/FixC_UQ-bd"/>
</dbReference>
<accession>A0ABV6G6W3</accession>
<sequence length="547" mass="60053">MDRESMSFDVVIVGAGVAGLSAACRLMQYAAEQQRELSVCVLEKGAEVGAHILSGAAFDPSALNRLFPDWHQRGAPLHVAASQDEILYLRDSRRALRFPEALVPPSMLNRGSYLISAADLCRWLAEQAEALGVDIFPGFPAQQLMFGEQGQVTGVITGDMGLDRAGNEKAGFEPGIELHGRYTLFAEGSRGHLGKQLIERFDLAAGRDPQHYAIGLKELWQVPEENHQPGLVIHSAGWPLGRNTQGGSFLYHGAERQVMVGLIVDLAYDNPWLSPFDEFQRLKHHPTLAQHLAGGERLAFGARSITKGGLNSLPEMVFPGGLLIGCDAGTLDFSRIKGLHSAMGSAMDAAETVAEALTAGDAGGQRLTAFNERFRAGETYAELARQRNFGPAMHRFGMLGGGAWSWLDQKLGGRLPRLRDPQPDHQRLRPASDMPKIDYPHPDGVLSFDKPSSVYLSNTNHEENQPCHLRLENERVPIEVNLPRYAEPAQRYCPVSVYEIEEHSDGPVFRINFQNCIHCKTCDIKDPSQNIRWVPPEGGGGPGYPNM</sequence>
<dbReference type="PROSITE" id="PS51379">
    <property type="entry name" value="4FE4S_FER_2"/>
    <property type="match status" value="1"/>
</dbReference>
<keyword evidence="6 12" id="KW-0274">FAD</keyword>
<feature type="region of interest" description="Disordered" evidence="13">
    <location>
        <begin position="415"/>
        <end position="436"/>
    </location>
</feature>
<comment type="cofactor">
    <cofactor evidence="12">
        <name>[4Fe-4S] cluster</name>
        <dbReference type="ChEBI" id="CHEBI:49883"/>
    </cofactor>
    <text evidence="12">Binds 1 [4Fe-4S] cluster.</text>
</comment>
<evidence type="ECO:0000313" key="16">
    <source>
        <dbReference type="Proteomes" id="UP001589814"/>
    </source>
</evidence>
<dbReference type="InterPro" id="IPR007859">
    <property type="entry name" value="ETF-QO/FixX_C"/>
</dbReference>
<comment type="cofactor">
    <cofactor evidence="1 12">
        <name>FAD</name>
        <dbReference type="ChEBI" id="CHEBI:57692"/>
    </cofactor>
</comment>
<keyword evidence="11 12" id="KW-0830">Ubiquinone</keyword>
<dbReference type="InterPro" id="IPR036188">
    <property type="entry name" value="FAD/NAD-bd_sf"/>
</dbReference>
<name>A0ABV6G6W3_9GAMM</name>
<organism evidence="15 16">
    <name type="scientific">Kushneria aurantia</name>
    <dbReference type="NCBI Taxonomy" id="504092"/>
    <lineage>
        <taxon>Bacteria</taxon>
        <taxon>Pseudomonadati</taxon>
        <taxon>Pseudomonadota</taxon>
        <taxon>Gammaproteobacteria</taxon>
        <taxon>Oceanospirillales</taxon>
        <taxon>Halomonadaceae</taxon>
        <taxon>Kushneria</taxon>
    </lineage>
</organism>
<evidence type="ECO:0000259" key="14">
    <source>
        <dbReference type="PROSITE" id="PS51379"/>
    </source>
</evidence>
<dbReference type="PANTHER" id="PTHR10617">
    <property type="entry name" value="ELECTRON TRANSFER FLAVOPROTEIN-UBIQUINONE OXIDOREDUCTASE"/>
    <property type="match status" value="1"/>
</dbReference>
<evidence type="ECO:0000256" key="12">
    <source>
        <dbReference type="RuleBase" id="RU366068"/>
    </source>
</evidence>
<keyword evidence="7 12" id="KW-0249">Electron transport</keyword>
<dbReference type="RefSeq" id="WP_026351878.1">
    <property type="nucleotide sequence ID" value="NZ_JBHLVX010000058.1"/>
</dbReference>
<keyword evidence="8 12" id="KW-0560">Oxidoreductase</keyword>
<dbReference type="PANTHER" id="PTHR10617:SF107">
    <property type="entry name" value="ELECTRON TRANSFER FLAVOPROTEIN-UBIQUINONE OXIDOREDUCTASE, MITOCHONDRIAL"/>
    <property type="match status" value="1"/>
</dbReference>
<keyword evidence="16" id="KW-1185">Reference proteome</keyword>
<dbReference type="Gene3D" id="3.30.9.90">
    <property type="match status" value="1"/>
</dbReference>
<dbReference type="Pfam" id="PF13450">
    <property type="entry name" value="NAD_binding_8"/>
    <property type="match status" value="1"/>
</dbReference>
<reference evidence="15 16" key="1">
    <citation type="submission" date="2024-09" db="EMBL/GenBank/DDBJ databases">
        <authorList>
            <person name="Sun Q."/>
            <person name="Mori K."/>
        </authorList>
    </citation>
    <scope>NUCLEOTIDE SEQUENCE [LARGE SCALE GENOMIC DNA]</scope>
    <source>
        <strain evidence="15 16">CCM 7415</strain>
    </source>
</reference>
<evidence type="ECO:0000256" key="1">
    <source>
        <dbReference type="ARBA" id="ARBA00001974"/>
    </source>
</evidence>
<dbReference type="EC" id="1.5.5.1" evidence="12"/>
<dbReference type="EMBL" id="JBHLVX010000058">
    <property type="protein sequence ID" value="MFC0269408.1"/>
    <property type="molecule type" value="Genomic_DNA"/>
</dbReference>
<evidence type="ECO:0000256" key="5">
    <source>
        <dbReference type="ARBA" id="ARBA00022723"/>
    </source>
</evidence>
<evidence type="ECO:0000256" key="10">
    <source>
        <dbReference type="ARBA" id="ARBA00023014"/>
    </source>
</evidence>
<evidence type="ECO:0000256" key="7">
    <source>
        <dbReference type="ARBA" id="ARBA00022982"/>
    </source>
</evidence>
<gene>
    <name evidence="15" type="ORF">ACFFHW_15670</name>
</gene>
<comment type="catalytic activity">
    <reaction evidence="12">
        <text>a ubiquinone + reduced [electron-transfer flavoprotein] = a ubiquinol + oxidized [electron-transfer flavoprotein] + H(+)</text>
        <dbReference type="Rhea" id="RHEA:24052"/>
        <dbReference type="Rhea" id="RHEA-COMP:9565"/>
        <dbReference type="Rhea" id="RHEA-COMP:9566"/>
        <dbReference type="Rhea" id="RHEA-COMP:10685"/>
        <dbReference type="Rhea" id="RHEA-COMP:10686"/>
        <dbReference type="ChEBI" id="CHEBI:15378"/>
        <dbReference type="ChEBI" id="CHEBI:16389"/>
        <dbReference type="ChEBI" id="CHEBI:17976"/>
        <dbReference type="ChEBI" id="CHEBI:57692"/>
        <dbReference type="ChEBI" id="CHEBI:58307"/>
        <dbReference type="EC" id="1.5.5.1"/>
    </reaction>
</comment>
<evidence type="ECO:0000256" key="9">
    <source>
        <dbReference type="ARBA" id="ARBA00023004"/>
    </source>
</evidence>
<dbReference type="Gene3D" id="3.50.50.60">
    <property type="entry name" value="FAD/NAD(P)-binding domain"/>
    <property type="match status" value="1"/>
</dbReference>
<dbReference type="Proteomes" id="UP001589814">
    <property type="component" value="Unassembled WGS sequence"/>
</dbReference>
<keyword evidence="9 12" id="KW-0408">Iron</keyword>
<keyword evidence="4 12" id="KW-0285">Flavoprotein</keyword>
<evidence type="ECO:0000313" key="15">
    <source>
        <dbReference type="EMBL" id="MFC0269408.1"/>
    </source>
</evidence>
<protein>
    <recommendedName>
        <fullName evidence="12">Electron transfer flavoprotein-ubiquinone oxidoreductase</fullName>
        <shortName evidence="12">ETF-QO</shortName>
        <ecNumber evidence="12">1.5.5.1</ecNumber>
    </recommendedName>
</protein>
<proteinExistence type="predicted"/>
<dbReference type="PROSITE" id="PS51257">
    <property type="entry name" value="PROKAR_LIPOPROTEIN"/>
    <property type="match status" value="1"/>
</dbReference>
<evidence type="ECO:0000256" key="8">
    <source>
        <dbReference type="ARBA" id="ARBA00023002"/>
    </source>
</evidence>
<comment type="caution">
    <text evidence="15">The sequence shown here is derived from an EMBL/GenBank/DDBJ whole genome shotgun (WGS) entry which is preliminary data.</text>
</comment>
<evidence type="ECO:0000256" key="2">
    <source>
        <dbReference type="ARBA" id="ARBA00002819"/>
    </source>
</evidence>
<dbReference type="Gene3D" id="3.30.70.20">
    <property type="match status" value="1"/>
</dbReference>
<evidence type="ECO:0000256" key="11">
    <source>
        <dbReference type="ARBA" id="ARBA00023075"/>
    </source>
</evidence>
<feature type="compositionally biased region" description="Basic and acidic residues" evidence="13">
    <location>
        <begin position="417"/>
        <end position="427"/>
    </location>
</feature>
<evidence type="ECO:0000256" key="13">
    <source>
        <dbReference type="SAM" id="MobiDB-lite"/>
    </source>
</evidence>
<dbReference type="SUPFAM" id="SSF54862">
    <property type="entry name" value="4Fe-4S ferredoxins"/>
    <property type="match status" value="1"/>
</dbReference>
<evidence type="ECO:0000256" key="6">
    <source>
        <dbReference type="ARBA" id="ARBA00022827"/>
    </source>
</evidence>
<dbReference type="SUPFAM" id="SSF51905">
    <property type="entry name" value="FAD/NAD(P)-binding domain"/>
    <property type="match status" value="1"/>
</dbReference>
<dbReference type="Pfam" id="PF05187">
    <property type="entry name" value="Fer4_ETF_QO"/>
    <property type="match status" value="1"/>
</dbReference>
<keyword evidence="10 12" id="KW-0411">Iron-sulfur</keyword>
<dbReference type="SUPFAM" id="SSF54373">
    <property type="entry name" value="FAD-linked reductases, C-terminal domain"/>
    <property type="match status" value="1"/>
</dbReference>
<evidence type="ECO:0000256" key="3">
    <source>
        <dbReference type="ARBA" id="ARBA00022448"/>
    </source>
</evidence>